<evidence type="ECO:0000313" key="4">
    <source>
        <dbReference type="Proteomes" id="UP000190080"/>
    </source>
</evidence>
<evidence type="ECO:0000313" key="3">
    <source>
        <dbReference type="EMBL" id="OPJ61813.1"/>
    </source>
</evidence>
<evidence type="ECO:0000259" key="2">
    <source>
        <dbReference type="Pfam" id="PF02272"/>
    </source>
</evidence>
<proteinExistence type="predicted"/>
<dbReference type="InterPro" id="IPR051319">
    <property type="entry name" value="Oligoribo/pAp-PDE_c-di-AMP_PDE"/>
</dbReference>
<reference evidence="3 4" key="1">
    <citation type="submission" date="2017-03" db="EMBL/GenBank/DDBJ databases">
        <title>Genome sequence of Clostridium oryzae DSM 28571.</title>
        <authorList>
            <person name="Poehlein A."/>
            <person name="Daniel R."/>
        </authorList>
    </citation>
    <scope>NUCLEOTIDE SEQUENCE [LARGE SCALE GENOMIC DNA]</scope>
    <source>
        <strain evidence="3 4">DSM 28571</strain>
    </source>
</reference>
<dbReference type="SUPFAM" id="SSF64182">
    <property type="entry name" value="DHH phosphoesterases"/>
    <property type="match status" value="1"/>
</dbReference>
<dbReference type="PANTHER" id="PTHR47618:SF1">
    <property type="entry name" value="BIFUNCTIONAL OLIGORIBONUCLEASE AND PAP PHOSPHATASE NRNA"/>
    <property type="match status" value="1"/>
</dbReference>
<dbReference type="EC" id="3.1.-.-" evidence="3"/>
<dbReference type="Pfam" id="PF01368">
    <property type="entry name" value="DHH"/>
    <property type="match status" value="1"/>
</dbReference>
<keyword evidence="3" id="KW-0378">Hydrolase</keyword>
<evidence type="ECO:0000259" key="1">
    <source>
        <dbReference type="Pfam" id="PF01368"/>
    </source>
</evidence>
<name>A0A1V4IPH6_9CLOT</name>
<dbReference type="EMBL" id="MZGV01000019">
    <property type="protein sequence ID" value="OPJ61813.1"/>
    <property type="molecule type" value="Genomic_DNA"/>
</dbReference>
<dbReference type="Gene3D" id="3.90.1640.10">
    <property type="entry name" value="inorganic pyrophosphatase (n-terminal core)"/>
    <property type="match status" value="1"/>
</dbReference>
<organism evidence="3 4">
    <name type="scientific">Clostridium oryzae</name>
    <dbReference type="NCBI Taxonomy" id="1450648"/>
    <lineage>
        <taxon>Bacteria</taxon>
        <taxon>Bacillati</taxon>
        <taxon>Bacillota</taxon>
        <taxon>Clostridia</taxon>
        <taxon>Eubacteriales</taxon>
        <taxon>Clostridiaceae</taxon>
        <taxon>Clostridium</taxon>
    </lineage>
</organism>
<protein>
    <submittedName>
        <fullName evidence="3">Bifunctional oligoribonuclease and PAP phosphatase NrnA</fullName>
        <ecNumber evidence="3">3.1.-.-</ecNumber>
        <ecNumber evidence="3">3.1.3.7</ecNumber>
    </submittedName>
</protein>
<dbReference type="GO" id="GO:0008441">
    <property type="term" value="F:3'(2'),5'-bisphosphate nucleotidase activity"/>
    <property type="evidence" value="ECO:0007669"/>
    <property type="project" value="UniProtKB-EC"/>
</dbReference>
<dbReference type="InterPro" id="IPR038763">
    <property type="entry name" value="DHH_sf"/>
</dbReference>
<dbReference type="Pfam" id="PF02272">
    <property type="entry name" value="DHHA1"/>
    <property type="match status" value="1"/>
</dbReference>
<feature type="domain" description="DHHA1" evidence="2">
    <location>
        <begin position="226"/>
        <end position="315"/>
    </location>
</feature>
<dbReference type="STRING" id="1450648.CLORY_21190"/>
<dbReference type="EC" id="3.1.3.7" evidence="3"/>
<feature type="domain" description="DDH" evidence="1">
    <location>
        <begin position="17"/>
        <end position="157"/>
    </location>
</feature>
<dbReference type="PANTHER" id="PTHR47618">
    <property type="entry name" value="BIFUNCTIONAL OLIGORIBONUCLEASE AND PAP PHOSPHATASE NRNA"/>
    <property type="match status" value="1"/>
</dbReference>
<dbReference type="GO" id="GO:0003676">
    <property type="term" value="F:nucleic acid binding"/>
    <property type="evidence" value="ECO:0007669"/>
    <property type="project" value="InterPro"/>
</dbReference>
<dbReference type="Proteomes" id="UP000190080">
    <property type="component" value="Unassembled WGS sequence"/>
</dbReference>
<sequence>MIKMFSPIISTIKKAKNIAISFHVSPDGDSIGSSLGLMLALRKIGKNPIIVMKDTTPKFTGFLPHIEEIVNGDINPNVDCLIILDCGNVERVNCGIDRENTNYILINMDHHASNDYYGDINFVDTSYSSMGEIVYKLLEEMNIDIDQEIATCLYTSIITDCGSFKYSNTTKLTHEIAGNLIGTGINFSQIHSLIYDNKELCVVKLAGKVIENMAMYADGRICVLSVTENLVHEYGCDNSDISELVNIGSLINTVEVVVFFKETSDRLKVSLRSQKEYDVKSVAEVYGGGGHIKAAGFTYSGKIKDIEKQLIELISKGFN</sequence>
<accession>A0A1V4IPH6</accession>
<comment type="caution">
    <text evidence="3">The sequence shown here is derived from an EMBL/GenBank/DDBJ whole genome shotgun (WGS) entry which is preliminary data.</text>
</comment>
<keyword evidence="4" id="KW-1185">Reference proteome</keyword>
<dbReference type="InterPro" id="IPR001667">
    <property type="entry name" value="DDH_dom"/>
</dbReference>
<dbReference type="InterPro" id="IPR003156">
    <property type="entry name" value="DHHA1_dom"/>
</dbReference>
<dbReference type="AlphaFoldDB" id="A0A1V4IPH6"/>
<dbReference type="Gene3D" id="3.10.310.30">
    <property type="match status" value="1"/>
</dbReference>
<gene>
    <name evidence="3" type="primary">nrnA_1</name>
    <name evidence="3" type="ORF">CLORY_21190</name>
</gene>